<name>A0A226D687_FOLCA</name>
<proteinExistence type="predicted"/>
<keyword evidence="1" id="KW-0812">Transmembrane</keyword>
<feature type="transmembrane region" description="Helical" evidence="1">
    <location>
        <begin position="205"/>
        <end position="224"/>
    </location>
</feature>
<evidence type="ECO:0000313" key="2">
    <source>
        <dbReference type="EMBL" id="OXA40247.1"/>
    </source>
</evidence>
<dbReference type="Proteomes" id="UP000198287">
    <property type="component" value="Unassembled WGS sequence"/>
</dbReference>
<accession>A0A226D687</accession>
<comment type="caution">
    <text evidence="2">The sequence shown here is derived from an EMBL/GenBank/DDBJ whole genome shotgun (WGS) entry which is preliminary data.</text>
</comment>
<protein>
    <submittedName>
        <fullName evidence="2">Uncharacterized protein</fullName>
    </submittedName>
</protein>
<dbReference type="AlphaFoldDB" id="A0A226D687"/>
<reference evidence="2 3" key="1">
    <citation type="submission" date="2015-12" db="EMBL/GenBank/DDBJ databases">
        <title>The genome of Folsomia candida.</title>
        <authorList>
            <person name="Faddeeva A."/>
            <person name="Derks M.F."/>
            <person name="Anvar Y."/>
            <person name="Smit S."/>
            <person name="Van Straalen N."/>
            <person name="Roelofs D."/>
        </authorList>
    </citation>
    <scope>NUCLEOTIDE SEQUENCE [LARGE SCALE GENOMIC DNA]</scope>
    <source>
        <strain evidence="2 3">VU population</strain>
        <tissue evidence="2">Whole body</tissue>
    </source>
</reference>
<organism evidence="2 3">
    <name type="scientific">Folsomia candida</name>
    <name type="common">Springtail</name>
    <dbReference type="NCBI Taxonomy" id="158441"/>
    <lineage>
        <taxon>Eukaryota</taxon>
        <taxon>Metazoa</taxon>
        <taxon>Ecdysozoa</taxon>
        <taxon>Arthropoda</taxon>
        <taxon>Hexapoda</taxon>
        <taxon>Collembola</taxon>
        <taxon>Entomobryomorpha</taxon>
        <taxon>Isotomoidea</taxon>
        <taxon>Isotomidae</taxon>
        <taxon>Proisotominae</taxon>
        <taxon>Folsomia</taxon>
    </lineage>
</organism>
<dbReference type="EMBL" id="LNIX01000034">
    <property type="protein sequence ID" value="OXA40247.1"/>
    <property type="molecule type" value="Genomic_DNA"/>
</dbReference>
<evidence type="ECO:0000313" key="3">
    <source>
        <dbReference type="Proteomes" id="UP000198287"/>
    </source>
</evidence>
<sequence length="374" mass="41747">MLGRVLIPHLQRHYTLTDFLHGFYYTWDKSTNRVTRVARRDINIARALQAGNTCYLAFQMYALISLPAKPLDKIIPILSSLIYLSGMGFGYEWSPDGSIIQLINVIIGAGQIAGGKFKSAPPEKNVEQLINVIGVLVKWTEIILPVATGVMVFLFPCKLPFLGSAIFSKVTCEKSLLDACAWLICARIGLAVFEAKQQVHMILVGAQYAIFTLMMGCIHLWGVLGEVCDVINVPFCTKYRQAQVLEQLLNSCTRSRIFPIFAATVPAFQIITAYACVKHYDDMEMTHLIAIFLTMLDSTVFNLVLFVGSGKLYEKGGAYLMGRMRRARGKIETKFVKSLTPLKIRFGSSFVDGLTALRVQHFCSIKIVDLLLLL</sequence>
<gene>
    <name evidence="2" type="ORF">Fcan01_24885</name>
</gene>
<feature type="transmembrane region" description="Helical" evidence="1">
    <location>
        <begin position="288"/>
        <end position="307"/>
    </location>
</feature>
<evidence type="ECO:0000256" key="1">
    <source>
        <dbReference type="SAM" id="Phobius"/>
    </source>
</evidence>
<keyword evidence="1" id="KW-1133">Transmembrane helix</keyword>
<keyword evidence="3" id="KW-1185">Reference proteome</keyword>
<feature type="transmembrane region" description="Helical" evidence="1">
    <location>
        <begin position="257"/>
        <end position="276"/>
    </location>
</feature>
<keyword evidence="1" id="KW-0472">Membrane</keyword>